<dbReference type="EMBL" id="AYXG01000033">
    <property type="protein sequence ID" value="EWC63790.1"/>
    <property type="molecule type" value="Genomic_DNA"/>
</dbReference>
<dbReference type="PANTHER" id="PTHR34473:SF2">
    <property type="entry name" value="UPF0699 TRANSMEMBRANE PROTEIN YDBT"/>
    <property type="match status" value="1"/>
</dbReference>
<dbReference type="PATRIC" id="fig|909613.9.peg.895"/>
<feature type="transmembrane region" description="Helical" evidence="1">
    <location>
        <begin position="369"/>
        <end position="389"/>
    </location>
</feature>
<dbReference type="Proteomes" id="UP000019277">
    <property type="component" value="Unassembled WGS sequence"/>
</dbReference>
<feature type="domain" description="YdbS-like PH" evidence="2">
    <location>
        <begin position="415"/>
        <end position="487"/>
    </location>
</feature>
<keyword evidence="1 3" id="KW-0812">Transmembrane</keyword>
<dbReference type="InterPro" id="IPR005182">
    <property type="entry name" value="YdbS-like_PH"/>
</dbReference>
<evidence type="ECO:0000313" key="4">
    <source>
        <dbReference type="Proteomes" id="UP000019277"/>
    </source>
</evidence>
<dbReference type="InterPro" id="IPR014529">
    <property type="entry name" value="UCP026631"/>
</dbReference>
<feature type="transmembrane region" description="Helical" evidence="1">
    <location>
        <begin position="241"/>
        <end position="263"/>
    </location>
</feature>
<protein>
    <submittedName>
        <fullName evidence="3">Transmembrane protein, distant homology with ydbT</fullName>
    </submittedName>
</protein>
<dbReference type="PIRSF" id="PIRSF026631">
    <property type="entry name" value="UCP026631"/>
    <property type="match status" value="1"/>
</dbReference>
<feature type="transmembrane region" description="Helical" evidence="1">
    <location>
        <begin position="53"/>
        <end position="74"/>
    </location>
</feature>
<dbReference type="Pfam" id="PF03703">
    <property type="entry name" value="bPH_2"/>
    <property type="match status" value="2"/>
</dbReference>
<proteinExistence type="predicted"/>
<evidence type="ECO:0000259" key="2">
    <source>
        <dbReference type="Pfam" id="PF03703"/>
    </source>
</evidence>
<organism evidence="3 4">
    <name type="scientific">Actinokineospora spheciospongiae</name>
    <dbReference type="NCBI Taxonomy" id="909613"/>
    <lineage>
        <taxon>Bacteria</taxon>
        <taxon>Bacillati</taxon>
        <taxon>Actinomycetota</taxon>
        <taxon>Actinomycetes</taxon>
        <taxon>Pseudonocardiales</taxon>
        <taxon>Pseudonocardiaceae</taxon>
        <taxon>Actinokineospora</taxon>
    </lineage>
</organism>
<feature type="transmembrane region" description="Helical" evidence="1">
    <location>
        <begin position="194"/>
        <end position="213"/>
    </location>
</feature>
<sequence>MTPPLPAAPEYVEPAPEWGRLDPRMIVVRPLNELVGLLLPLFALVFVGDVNLVRTLFGAGTVAFVVLYGLLSWLTTKYRITDTQVELHKGVLFRQRLAIPRDRIRTVDLTAKLGHRLFGLTAVRVGTGKQERGGGEGVALDAVTAAEADRLRQVFLHRRAGAPEDGAGGTAENTADDGAPIAALSGSWYRYAPLSLSGLIGVGASVGFLMNLANELDLEFSEFGVLRSVYTWFAESGPGTIVPVTAVATVVLAALASLLGYLLQNHRYRLTRQADRTLRVRRGLLTTRSVSIEEDRLRGVDVHEPLLLRAGRGARLSAVTTGLGRMSGSALLLPPAPRAEAHRVAVEVLGERVDVPLRPHPPRALVRRLVRAVAPAVAVAVVLLGLALLVDWPHWPWVVAVFLVPVAALVGYDRYRGLGHALTERYLVSRSGSLDRSTVALRRTGIVGWKISRTLFQRRAGVLTITAVTAAGSGGYRVLDVGEAQGLALADAAVPDLLAQFLEHRAPES</sequence>
<keyword evidence="1" id="KW-0472">Membrane</keyword>
<evidence type="ECO:0000256" key="1">
    <source>
        <dbReference type="SAM" id="Phobius"/>
    </source>
</evidence>
<reference evidence="3 4" key="1">
    <citation type="journal article" date="2014" name="Genome Announc.">
        <title>Draft Genome Sequence of the Antitrypanosomally Active Sponge-Associated Bacterium Actinokineospora sp. Strain EG49.</title>
        <authorList>
            <person name="Harjes J."/>
            <person name="Ryu T."/>
            <person name="Abdelmohsen U.R."/>
            <person name="Moitinho-Silva L."/>
            <person name="Horn H."/>
            <person name="Ravasi T."/>
            <person name="Hentschel U."/>
        </authorList>
    </citation>
    <scope>NUCLEOTIDE SEQUENCE [LARGE SCALE GENOMIC DNA]</scope>
    <source>
        <strain evidence="3 4">EG49</strain>
    </source>
</reference>
<feature type="transmembrane region" description="Helical" evidence="1">
    <location>
        <begin position="395"/>
        <end position="412"/>
    </location>
</feature>
<dbReference type="eggNOG" id="COG3428">
    <property type="taxonomic scope" value="Bacteria"/>
</dbReference>
<feature type="domain" description="YdbS-like PH" evidence="2">
    <location>
        <begin position="73"/>
        <end position="153"/>
    </location>
</feature>
<dbReference type="PANTHER" id="PTHR34473">
    <property type="entry name" value="UPF0699 TRANSMEMBRANE PROTEIN YDBS"/>
    <property type="match status" value="1"/>
</dbReference>
<dbReference type="RefSeq" id="WP_035278936.1">
    <property type="nucleotide sequence ID" value="NZ_AYXG01000033.1"/>
</dbReference>
<evidence type="ECO:0000313" key="3">
    <source>
        <dbReference type="EMBL" id="EWC63790.1"/>
    </source>
</evidence>
<gene>
    <name evidence="3" type="ORF">UO65_0879</name>
</gene>
<dbReference type="STRING" id="909613.UO65_0879"/>
<keyword evidence="4" id="KW-1185">Reference proteome</keyword>
<name>W7IS80_9PSEU</name>
<comment type="caution">
    <text evidence="3">The sequence shown here is derived from an EMBL/GenBank/DDBJ whole genome shotgun (WGS) entry which is preliminary data.</text>
</comment>
<dbReference type="AlphaFoldDB" id="W7IS80"/>
<keyword evidence="1" id="KW-1133">Transmembrane helix</keyword>
<accession>W7IS80</accession>